<feature type="chain" id="PRO_5008609191" description="DUF1460 domain-containing protein" evidence="1">
    <location>
        <begin position="25"/>
        <end position="254"/>
    </location>
</feature>
<proteinExistence type="predicted"/>
<evidence type="ECO:0000313" key="3">
    <source>
        <dbReference type="Proteomes" id="UP000092377"/>
    </source>
</evidence>
<name>A0A1B8H0R7_9GAMM</name>
<dbReference type="InterPro" id="IPR038765">
    <property type="entry name" value="Papain-like_cys_pep_sf"/>
</dbReference>
<keyword evidence="1" id="KW-0732">Signal</keyword>
<comment type="caution">
    <text evidence="2">The sequence shown here is derived from an EMBL/GenBank/DDBJ whole genome shotgun (WGS) entry which is preliminary data.</text>
</comment>
<accession>A0A1B8H0R7</accession>
<evidence type="ECO:0000256" key="1">
    <source>
        <dbReference type="SAM" id="SignalP"/>
    </source>
</evidence>
<gene>
    <name evidence="2" type="ORF">AYY18_11675</name>
</gene>
<evidence type="ECO:0008006" key="4">
    <source>
        <dbReference type="Google" id="ProtNLM"/>
    </source>
</evidence>
<dbReference type="AlphaFoldDB" id="A0A1B8H0R7"/>
<evidence type="ECO:0000313" key="2">
    <source>
        <dbReference type="EMBL" id="OBU02664.1"/>
    </source>
</evidence>
<keyword evidence="3" id="KW-1185">Reference proteome</keyword>
<reference evidence="3" key="1">
    <citation type="submission" date="2016-06" db="EMBL/GenBank/DDBJ databases">
        <authorList>
            <person name="Butler K."/>
        </authorList>
    </citation>
    <scope>NUCLEOTIDE SEQUENCE [LARGE SCALE GENOMIC DNA]</scope>
    <source>
        <strain evidence="3">GCSL-Mp20</strain>
    </source>
</reference>
<dbReference type="Pfam" id="PF07313">
    <property type="entry name" value="AmiA-like"/>
    <property type="match status" value="1"/>
</dbReference>
<organism evidence="2 3">
    <name type="scientific">Morganella psychrotolerans</name>
    <dbReference type="NCBI Taxonomy" id="368603"/>
    <lineage>
        <taxon>Bacteria</taxon>
        <taxon>Pseudomonadati</taxon>
        <taxon>Pseudomonadota</taxon>
        <taxon>Gammaproteobacteria</taxon>
        <taxon>Enterobacterales</taxon>
        <taxon>Morganellaceae</taxon>
        <taxon>Morganella</taxon>
    </lineage>
</organism>
<feature type="signal peptide" evidence="1">
    <location>
        <begin position="1"/>
        <end position="24"/>
    </location>
</feature>
<dbReference type="InterPro" id="IPR010846">
    <property type="entry name" value="AmiA-like"/>
</dbReference>
<protein>
    <recommendedName>
        <fullName evidence="4">DUF1460 domain-containing protein</fullName>
    </recommendedName>
</protein>
<dbReference type="Gene3D" id="1.10.3670.10">
    <property type="entry name" value="Putative xylanase like domain"/>
    <property type="match status" value="1"/>
</dbReference>
<dbReference type="Proteomes" id="UP000092377">
    <property type="component" value="Unassembled WGS sequence"/>
</dbReference>
<dbReference type="SUPFAM" id="SSF54001">
    <property type="entry name" value="Cysteine proteinases"/>
    <property type="match status" value="1"/>
</dbReference>
<sequence length="254" mass="28626">MFLCNKYRAITTLLVTLWSGITGAAVSLSDFYQPDGTRRAITYNITALTGQFLAVPYRAHQLIGSQETPEQLVINLNALDCFTYLDYVEALRRSPQRQDFSGQLAKIRYKNGDISYFQRRHFFSDWVSGSQPVAQDITRQLSPDFQVTHKLLNQRRTGSAYIPGLPVTARDIAWLPVSALTPMVLAQLQTGDYIGIYSPQDGLDVSHAGIIIRTPDGLFLRNASSTRRERQVIDSPLHLYLRQKSGIVVYRAVL</sequence>
<dbReference type="OrthoDB" id="9796191at2"/>
<dbReference type="EMBL" id="LZEY01000060">
    <property type="protein sequence ID" value="OBU02664.1"/>
    <property type="molecule type" value="Genomic_DNA"/>
</dbReference>
<dbReference type="Gene3D" id="2.30.260.10">
    <property type="entry name" value="putative xylanase like domain"/>
    <property type="match status" value="1"/>
</dbReference>